<evidence type="ECO:0000313" key="3">
    <source>
        <dbReference type="Proteomes" id="UP000234341"/>
    </source>
</evidence>
<name>A0A2N5C4Q6_9BURK</name>
<keyword evidence="1" id="KW-1133">Transmembrane helix</keyword>
<comment type="caution">
    <text evidence="2">The sequence shown here is derived from an EMBL/GenBank/DDBJ whole genome shotgun (WGS) entry which is preliminary data.</text>
</comment>
<sequence length="162" mass="17769">MNDLADIVTPPPPSWWPQTAGWLVVGICLLCAVLWLGGRIWRHWRANRYRRAAIRELARLQAGLGAEGPDRAQALLALAELLKRTALAAWPRETVAALSGASWRDFLLAHAGSAADAVPPLATLIETEYLDRSALGRWPAQQTRDTAAACRRWIALHQAPPA</sequence>
<proteinExistence type="predicted"/>
<dbReference type="AlphaFoldDB" id="A0A2N5C4Q6"/>
<gene>
    <name evidence="2" type="ORF">CYJ10_28200</name>
</gene>
<feature type="transmembrane region" description="Helical" evidence="1">
    <location>
        <begin position="20"/>
        <end position="41"/>
    </location>
</feature>
<dbReference type="InterPro" id="IPR025489">
    <property type="entry name" value="DUF4381"/>
</dbReference>
<organism evidence="2 3">
    <name type="scientific">Cupriavidus pauculus</name>
    <dbReference type="NCBI Taxonomy" id="82633"/>
    <lineage>
        <taxon>Bacteria</taxon>
        <taxon>Pseudomonadati</taxon>
        <taxon>Pseudomonadota</taxon>
        <taxon>Betaproteobacteria</taxon>
        <taxon>Burkholderiales</taxon>
        <taxon>Burkholderiaceae</taxon>
        <taxon>Cupriavidus</taxon>
    </lineage>
</organism>
<protein>
    <submittedName>
        <fullName evidence="2">DUF4381 domain-containing protein</fullName>
    </submittedName>
</protein>
<dbReference type="Pfam" id="PF14316">
    <property type="entry name" value="DUF4381"/>
    <property type="match status" value="1"/>
</dbReference>
<dbReference type="Proteomes" id="UP000234341">
    <property type="component" value="Unassembled WGS sequence"/>
</dbReference>
<evidence type="ECO:0000313" key="2">
    <source>
        <dbReference type="EMBL" id="PLP97204.1"/>
    </source>
</evidence>
<evidence type="ECO:0000256" key="1">
    <source>
        <dbReference type="SAM" id="Phobius"/>
    </source>
</evidence>
<accession>A0A2N5C4Q6</accession>
<dbReference type="EMBL" id="PJRP01000019">
    <property type="protein sequence ID" value="PLP97204.1"/>
    <property type="molecule type" value="Genomic_DNA"/>
</dbReference>
<dbReference type="RefSeq" id="WP_101684731.1">
    <property type="nucleotide sequence ID" value="NZ_PJRP01000019.1"/>
</dbReference>
<reference evidence="2 3" key="1">
    <citation type="submission" date="2017-12" db="EMBL/GenBank/DDBJ databases">
        <title>Genome sequence of the active heterotrophic nitrifier-denitrifier, Cupriavidus pauculus UM1.</title>
        <authorList>
            <person name="Putonti C."/>
            <person name="Castignetti D."/>
        </authorList>
    </citation>
    <scope>NUCLEOTIDE SEQUENCE [LARGE SCALE GENOMIC DNA]</scope>
    <source>
        <strain evidence="2 3">UM1</strain>
    </source>
</reference>
<dbReference type="OrthoDB" id="283083at2"/>
<keyword evidence="1" id="KW-0812">Transmembrane</keyword>
<keyword evidence="1" id="KW-0472">Membrane</keyword>